<dbReference type="EMBL" id="UZAI01019922">
    <property type="protein sequence ID" value="VDP48576.1"/>
    <property type="molecule type" value="Genomic_DNA"/>
</dbReference>
<keyword evidence="2" id="KW-1185">Reference proteome</keyword>
<dbReference type="Proteomes" id="UP000277204">
    <property type="component" value="Unassembled WGS sequence"/>
</dbReference>
<evidence type="ECO:0000313" key="1">
    <source>
        <dbReference type="EMBL" id="VDP48576.1"/>
    </source>
</evidence>
<accession>A0A183N639</accession>
<sequence length="86" mass="10091">MNFIRLLYCTECLAAQKQLGTTYKDYVKTLETFFNTLTSSNHRSSPKNIRKYEIRVSLLAFISTFHISSVNFFSVCYFICSTFFNE</sequence>
<evidence type="ECO:0000313" key="2">
    <source>
        <dbReference type="Proteomes" id="UP000277204"/>
    </source>
</evidence>
<organism evidence="1 2">
    <name type="scientific">Schistosoma margrebowiei</name>
    <dbReference type="NCBI Taxonomy" id="48269"/>
    <lineage>
        <taxon>Eukaryota</taxon>
        <taxon>Metazoa</taxon>
        <taxon>Spiralia</taxon>
        <taxon>Lophotrochozoa</taxon>
        <taxon>Platyhelminthes</taxon>
        <taxon>Trematoda</taxon>
        <taxon>Digenea</taxon>
        <taxon>Strigeidida</taxon>
        <taxon>Schistosomatoidea</taxon>
        <taxon>Schistosomatidae</taxon>
        <taxon>Schistosoma</taxon>
    </lineage>
</organism>
<name>A0A183N639_9TREM</name>
<dbReference type="AlphaFoldDB" id="A0A183N639"/>
<reference evidence="1 2" key="1">
    <citation type="submission" date="2018-11" db="EMBL/GenBank/DDBJ databases">
        <authorList>
            <consortium name="Pathogen Informatics"/>
        </authorList>
    </citation>
    <scope>NUCLEOTIDE SEQUENCE [LARGE SCALE GENOMIC DNA]</scope>
    <source>
        <strain evidence="1 2">Zambia</strain>
    </source>
</reference>
<protein>
    <submittedName>
        <fullName evidence="1">Uncharacterized protein</fullName>
    </submittedName>
</protein>
<proteinExistence type="predicted"/>
<gene>
    <name evidence="1" type="ORF">SMRZ_LOCUS23764</name>
</gene>